<feature type="compositionally biased region" description="Low complexity" evidence="1">
    <location>
        <begin position="2086"/>
        <end position="2099"/>
    </location>
</feature>
<feature type="compositionally biased region" description="Basic and acidic residues" evidence="1">
    <location>
        <begin position="2708"/>
        <end position="2806"/>
    </location>
</feature>
<feature type="compositionally biased region" description="Low complexity" evidence="1">
    <location>
        <begin position="1951"/>
        <end position="1961"/>
    </location>
</feature>
<feature type="compositionally biased region" description="Basic and acidic residues" evidence="1">
    <location>
        <begin position="1832"/>
        <end position="1843"/>
    </location>
</feature>
<dbReference type="EMBL" id="CDMZ01002672">
    <property type="protein sequence ID" value="CEM43386.1"/>
    <property type="molecule type" value="Genomic_DNA"/>
</dbReference>
<feature type="compositionally biased region" description="Basic and acidic residues" evidence="1">
    <location>
        <begin position="628"/>
        <end position="637"/>
    </location>
</feature>
<feature type="compositionally biased region" description="Basic and acidic residues" evidence="1">
    <location>
        <begin position="381"/>
        <end position="390"/>
    </location>
</feature>
<organism evidence="2">
    <name type="scientific">Chromera velia CCMP2878</name>
    <dbReference type="NCBI Taxonomy" id="1169474"/>
    <lineage>
        <taxon>Eukaryota</taxon>
        <taxon>Sar</taxon>
        <taxon>Alveolata</taxon>
        <taxon>Colpodellida</taxon>
        <taxon>Chromeraceae</taxon>
        <taxon>Chromera</taxon>
    </lineage>
</organism>
<feature type="compositionally biased region" description="Basic and acidic residues" evidence="1">
    <location>
        <begin position="1967"/>
        <end position="1993"/>
    </location>
</feature>
<feature type="compositionally biased region" description="Basic and acidic residues" evidence="1">
    <location>
        <begin position="862"/>
        <end position="893"/>
    </location>
</feature>
<dbReference type="VEuPathDB" id="CryptoDB:Cvel_6815"/>
<feature type="compositionally biased region" description="Basic and acidic residues" evidence="1">
    <location>
        <begin position="727"/>
        <end position="762"/>
    </location>
</feature>
<feature type="compositionally biased region" description="Basic and acidic residues" evidence="1">
    <location>
        <begin position="1743"/>
        <end position="1755"/>
    </location>
</feature>
<gene>
    <name evidence="2" type="ORF">Cvel_6815</name>
</gene>
<feature type="compositionally biased region" description="Low complexity" evidence="1">
    <location>
        <begin position="1994"/>
        <end position="2015"/>
    </location>
</feature>
<feature type="compositionally biased region" description="Low complexity" evidence="1">
    <location>
        <begin position="1287"/>
        <end position="1299"/>
    </location>
</feature>
<proteinExistence type="predicted"/>
<feature type="compositionally biased region" description="Basic and acidic residues" evidence="1">
    <location>
        <begin position="473"/>
        <end position="482"/>
    </location>
</feature>
<feature type="compositionally biased region" description="Basic and acidic residues" evidence="1">
    <location>
        <begin position="2981"/>
        <end position="2993"/>
    </location>
</feature>
<feature type="compositionally biased region" description="Basic and acidic residues" evidence="1">
    <location>
        <begin position="495"/>
        <end position="504"/>
    </location>
</feature>
<feature type="compositionally biased region" description="Basic and acidic residues" evidence="1">
    <location>
        <begin position="122"/>
        <end position="155"/>
    </location>
</feature>
<feature type="region of interest" description="Disordered" evidence="1">
    <location>
        <begin position="678"/>
        <end position="1206"/>
    </location>
</feature>
<feature type="compositionally biased region" description="Polar residues" evidence="1">
    <location>
        <begin position="3526"/>
        <end position="3536"/>
    </location>
</feature>
<feature type="compositionally biased region" description="Acidic residues" evidence="1">
    <location>
        <begin position="3054"/>
        <end position="3066"/>
    </location>
</feature>
<feature type="compositionally biased region" description="Basic and acidic residues" evidence="1">
    <location>
        <begin position="457"/>
        <end position="466"/>
    </location>
</feature>
<feature type="compositionally biased region" description="Basic and acidic residues" evidence="1">
    <location>
        <begin position="609"/>
        <end position="618"/>
    </location>
</feature>
<feature type="region of interest" description="Disordered" evidence="1">
    <location>
        <begin position="2591"/>
        <end position="2633"/>
    </location>
</feature>
<feature type="compositionally biased region" description="Polar residues" evidence="1">
    <location>
        <begin position="3340"/>
        <end position="3360"/>
    </location>
</feature>
<feature type="compositionally biased region" description="Low complexity" evidence="1">
    <location>
        <begin position="1330"/>
        <end position="1345"/>
    </location>
</feature>
<feature type="compositionally biased region" description="Basic and acidic residues" evidence="1">
    <location>
        <begin position="1414"/>
        <end position="1434"/>
    </location>
</feature>
<feature type="compositionally biased region" description="Low complexity" evidence="1">
    <location>
        <begin position="3278"/>
        <end position="3287"/>
    </location>
</feature>
<evidence type="ECO:0000313" key="2">
    <source>
        <dbReference type="EMBL" id="CEM43386.1"/>
    </source>
</evidence>
<feature type="compositionally biased region" description="Basic and acidic residues" evidence="1">
    <location>
        <begin position="438"/>
        <end position="447"/>
    </location>
</feature>
<feature type="compositionally biased region" description="Basic and acidic residues" evidence="1">
    <location>
        <begin position="400"/>
        <end position="409"/>
    </location>
</feature>
<feature type="compositionally biased region" description="Polar residues" evidence="1">
    <location>
        <begin position="1691"/>
        <end position="1703"/>
    </location>
</feature>
<feature type="compositionally biased region" description="Gly residues" evidence="1">
    <location>
        <begin position="2054"/>
        <end position="2069"/>
    </location>
</feature>
<feature type="compositionally biased region" description="Basic and acidic residues" evidence="1">
    <location>
        <begin position="3018"/>
        <end position="3029"/>
    </location>
</feature>
<feature type="compositionally biased region" description="Acidic residues" evidence="1">
    <location>
        <begin position="2321"/>
        <end position="2350"/>
    </location>
</feature>
<feature type="compositionally biased region" description="Basic and acidic residues" evidence="1">
    <location>
        <begin position="2813"/>
        <end position="2879"/>
    </location>
</feature>
<feature type="compositionally biased region" description="Pro residues" evidence="1">
    <location>
        <begin position="1260"/>
        <end position="1270"/>
    </location>
</feature>
<feature type="compositionally biased region" description="Basic and acidic residues" evidence="1">
    <location>
        <begin position="2608"/>
        <end position="2621"/>
    </location>
</feature>
<feature type="compositionally biased region" description="Polar residues" evidence="1">
    <location>
        <begin position="1810"/>
        <end position="1820"/>
    </location>
</feature>
<feature type="compositionally biased region" description="Basic and acidic residues" evidence="1">
    <location>
        <begin position="1082"/>
        <end position="1112"/>
    </location>
</feature>
<feature type="compositionally biased region" description="Basic and acidic residues" evidence="1">
    <location>
        <begin position="1021"/>
        <end position="1033"/>
    </location>
</feature>
<reference evidence="2" key="1">
    <citation type="submission" date="2014-11" db="EMBL/GenBank/DDBJ databases">
        <authorList>
            <person name="Otto D Thomas"/>
            <person name="Naeem Raeece"/>
        </authorList>
    </citation>
    <scope>NUCLEOTIDE SEQUENCE</scope>
</reference>
<feature type="compositionally biased region" description="Basic and acidic residues" evidence="1">
    <location>
        <begin position="644"/>
        <end position="653"/>
    </location>
</feature>
<feature type="compositionally biased region" description="Acidic residues" evidence="1">
    <location>
        <begin position="1276"/>
        <end position="1286"/>
    </location>
</feature>
<evidence type="ECO:0000256" key="1">
    <source>
        <dbReference type="SAM" id="MobiDB-lite"/>
    </source>
</evidence>
<name>A0A0G4HHG7_9ALVE</name>
<feature type="compositionally biased region" description="Acidic residues" evidence="1">
    <location>
        <begin position="2114"/>
        <end position="2134"/>
    </location>
</feature>
<feature type="compositionally biased region" description="Basic and acidic residues" evidence="1">
    <location>
        <begin position="259"/>
        <end position="304"/>
    </location>
</feature>
<feature type="compositionally biased region" description="Low complexity" evidence="1">
    <location>
        <begin position="2920"/>
        <end position="2944"/>
    </location>
</feature>
<feature type="compositionally biased region" description="Gly residues" evidence="1">
    <location>
        <begin position="1453"/>
        <end position="1464"/>
    </location>
</feature>
<feature type="compositionally biased region" description="Basic and acidic residues" evidence="1">
    <location>
        <begin position="359"/>
        <end position="371"/>
    </location>
</feature>
<feature type="compositionally biased region" description="Basic and acidic residues" evidence="1">
    <location>
        <begin position="514"/>
        <end position="523"/>
    </location>
</feature>
<feature type="region of interest" description="Disordered" evidence="1">
    <location>
        <begin position="2691"/>
        <end position="3097"/>
    </location>
</feature>
<feature type="compositionally biased region" description="Basic and acidic residues" evidence="1">
    <location>
        <begin position="531"/>
        <end position="542"/>
    </location>
</feature>
<feature type="region of interest" description="Disordered" evidence="1">
    <location>
        <begin position="109"/>
        <end position="662"/>
    </location>
</feature>
<feature type="compositionally biased region" description="Acidic residues" evidence="1">
    <location>
        <begin position="1118"/>
        <end position="1133"/>
    </location>
</feature>
<feature type="compositionally biased region" description="Basic and acidic residues" evidence="1">
    <location>
        <begin position="987"/>
        <end position="999"/>
    </location>
</feature>
<sequence>MKGKKRECKRIWRHLYGRSQEKEPHVQRLFELLFTEDDEWTFDIPDERFRRERLEPHFPTARLRPRPRRCIFDALEAYRRFEDITSVEQRKVEEERFWDLLDDAASDMPMQTAMRSPVPRQAAEETRRERERREGGGRYDAGRGSRDDERERNRWDLGTGGRIREEKTPWDRSEPSSPRPTRETRRSPEITQQQHVARERERYHPSPRDGPRRSPYHDSNERVTQGGREKEREWQVRREKSRDTKRPLANPYDFSSPGESEKERERGVRREKSRDTKSSYVDPRAEEAREGREGEREMPPEGEKVNGGGILEEAPDIPPLRGPEAAERARDGAAETLPLRAPEAAERARDGAAETLPLRGREAAERARDGAAETVPLRGCEAAERARDGAAETLSLRGPEAAERARDGGAETVPLRGREAAERAVDGVAETLSLRGPEAADRARDGAAETLSLRGPEAAERARDGAAETVPLRGREAAERAVDGAAETLSLRGPEAAERARDGAAETLPLRGPEAAERARDGAAETVPLRGPEEADRARDGAAETVPLRGPEAAERARDGAAETVPLRAPEAAERAVDGAAETVRLRGPEAAERARDGAAETLPLRGPEAAERARDGAVETLPLRGPEAAERARDGAAETVPLRGREAAEKAGHGAAETPRLKEMFPEAAETLQQLTHAEVPIWTGADGQQQQQQEREENLTMTGGERQEVEGELRAIPLPMKKRRMDTEDTRRRRGTEDEGGDRDRWQTGEVNRGRQRDVYQNRAAQSPGFDGRQVDRRGGRGASESSSDAGEAKRLNGEYAMGGKRCVYGQGRREAERKRQGESAKQRDVYDLTPEEEEEEAAGYRYSRYRGENAVAQREVNRSRETETYNEREKAGRQRETHRDRDRDRPSSSPPNPYDYSDRDRPSSTPPNPYDYPSSSEANEKGRRREMEKESSPVSGSAPNRGMGLGFDRGAWGDREGEVDADSSVSMKCRGSGVVASRLPARERELDRRREEESESSVSMRCRGSGVVASRAPVQERERAPERDSPPDYGGGSGFEGLAQCRPANRERERRRGDERAVMRGGSPPVVGSRSPPPRQREREREVYRRRETDRDSMGHHRRRERQETQHQAYDDEDEGLSPSLDEEEWGGWGGGYSPREMTVSEAEREEWEREVRGNHSRGPPIEIYDLRQGGTLGRGQEEGDVDWDDETGTRGWGSIPDVWNRLRNVNTNTPFQIFISHIHPIPAGARDAPPPPEPREPEPAPSPQPSRSQSPTRPPPRSPPSPNAQRESEDDDEEENSEESVSSSSSSSESSVHYRSRGPRQIVNMGGGRHVEAEEEEESEYSTEYGSRSRSSKHTSSFCASSSSPNDHQEEEEEWGPRRQQQQPKNPHRLLGPPRRYISEETDSLDSRSKANVTPYVSAAATPCDSRQDSPEGSQRSRREGREARAPDYGSPSLDDLVSASMKAPGGGGVAAGYGSKGRDDSPCDSMQSKGRGAASGHGSDIPESGIGADQGSELSSSRDYGGLQIAEEFDLEVPSEHPRPLESKQRWYGLSRPSPVQQAGSRGGQPGGRDRLDAPPPESEEGRRLLGWGGGTFRHSGPGSQDDSPAASKQRGGQESASDSSSESEDDSLAASKQGGGQWLKERRRKRLEADSSSESEDDSPPASMNVGGRGGTAHRASDTQNDSPPPSMNSGERGGTADLPSDSQGDTPSTLLQQELRDGGSRQPGSDWSVPPVSREAAREREAAYWGSAGRDGLWRSDSVQEGKGGRAATPGRDRLDSPPASEQGKGQESASDSSSESEDDSPPASMNVGGRGGTAECPSGSQDESASASKQEEGAGGCPEPGRDSDRLDPKVSSRAALGERGGADRGSADQGDSPSASEREREEGGAGAPGSGLVASPHASERGRRQKGASDSSESKNDSVVASDQGWSEAGASHGGSERGDVSLPPTPLPRYVRESGDESPSSSSSSSDAESENSSEKDSGGEKGEELSSRPRRSEERSESESGSDSESSSFSPPPCSFFGSPLTSSRSADAETRSDLGSQVVGVGHRARALSSSLVKKEGAGGGLGGSDGAAGGEGESPCSPMNNSTEENESGHSSESAEDSPSGSNDGGLAESDTNGGEGNEEEEGQTEEGAGDEEEEENAVSSSTGGSSSAHEFLSDIVYLESSDELRQRAITLISEDQIHLPSGMRFWGVIALSGATYESLWVRSVADAATAWRIHAFTERVISKGAPWVVIAARRQPRSVGGGSWKRDWLIGVQTQDQGNQHAALDHRVAHDSRGAAAHLAMRIAEKLLEVPDDDSVAAFIPPASEGVPPVADVPPPTEIFELENEEGGEGGEQESETAEEEEGEEGEGEEEAQSATPCTVVMLVEQAWEGSNSPPSLPLSPPEGTGESEGGGKGVVASAAAAAAASVSATGLWCPGQSTNVLYSPSLLGSPAMSDNNALRDLATETSIPTLSAEDMDMAALHIDIEEEFSPKSEEVLFICGNAITAKAVTEAGFPPIGWRFGSQRIRTVRAFLRLQMALQRANADVLGIRLLGADRGGDNARTEVTLYVVFPDTGTDKKFTGEVDLDHRGSGEVKTLTHLCTSIYVWLKEREGKEKGENGEGSDSDAGQEEEKHDGSPLESHLRHAQPSAAAAAAVAAGGGGANARSPHVHPFAATVAAAAGATAESAFQPASRSPNAGCVQREGPDENALERVLGGGEKRTKQAPSASVDKKEKKKENASAERAKKEREISSASVDKGEKKKESTSAEKTKKEKEISSASVDKGEKEKESASAERAKKEKEISSASADKGEKKKETASAEKAKKETDISSASADKGEKKKETASAEKAKKEKEIPSALADRGERKEDDGSADKEKKKKEEMKDKERRTSSDSEEEQRERLLQACVSAASFVSQGQARRSPGGRGGVGRERERGRAVLAPYEQSQSSGRKSSERASSSSVSQQKSRQSADRGVRGGRGFVQESSGSSARGHPLRLPRPSSSSHRRETERTRGRREEEEEEEEASSRTKDVAKSSSSGYSRKMEVRESRRVSDGSGSDDECYFSPNGRVSPRSESGDEKDEGVGEEEKDYDSAIDSPPADTTPSGCSGASDFKSFPPSPERLTRLPLEFVWGVPRKLLMAQKDEFEWGEPGEDDDEEGECVLFVHGREERGEEGASDDGSRPPIWHARLSMEEDEEMEGICRELADMRLRTVVFLSAANIAQAWAWTEPTVAQPERFIEKLVKDSNPSTAVRKALKNVLEVLRKGVQEGEGEGKSTDRGGESDKSPEIGGTGADLSDDGAKSSASSTSSSRPLHPFPESGPGSPYIPTWRIEQMKKERRERRAKKRPASASASSRSLRRDMTEMSSWSSVQTRQRPASSSGGRRQNPIAGPPRDLRECWHIDYVREYKVNFHFSEEKLVATVGREKLRSFMPPDYTLFGFVTKADDDYWVGAFSPARRMLDAQRREVHSLVRVCKERDFAVLVGWKMEEGEYSAVVVPAQDCAHNDIVQISREFHDAALVRAMEIASERISLGGDLRREGGSEKEKGSRPTSASASASGRNGKAAVGTQVASTLSPDQRESRWQALHRKDFEIAAETEGDGGHHGGTFF</sequence>
<feature type="region of interest" description="Disordered" evidence="1">
    <location>
        <begin position="3511"/>
        <end position="3559"/>
    </location>
</feature>
<accession>A0A0G4HHG7</accession>
<feature type="compositionally biased region" description="Basic and acidic residues" evidence="1">
    <location>
        <begin position="416"/>
        <end position="425"/>
    </location>
</feature>
<feature type="compositionally biased region" description="Basic and acidic residues" evidence="1">
    <location>
        <begin position="162"/>
        <end position="188"/>
    </location>
</feature>
<feature type="compositionally biased region" description="Basic residues" evidence="1">
    <location>
        <begin position="3315"/>
        <end position="3324"/>
    </location>
</feature>
<feature type="compositionally biased region" description="Basic and acidic residues" evidence="1">
    <location>
        <begin position="343"/>
        <end position="352"/>
    </location>
</feature>
<feature type="compositionally biased region" description="Basic and acidic residues" evidence="1">
    <location>
        <begin position="3243"/>
        <end position="3263"/>
    </location>
</feature>
<feature type="compositionally biased region" description="Basic and acidic residues" evidence="1">
    <location>
        <begin position="1523"/>
        <end position="1534"/>
    </location>
</feature>
<feature type="compositionally biased region" description="Basic and acidic residues" evidence="1">
    <location>
        <begin position="196"/>
        <end position="246"/>
    </location>
</feature>
<protein>
    <submittedName>
        <fullName evidence="2">Uncharacterized protein</fullName>
    </submittedName>
</protein>
<feature type="region of interest" description="Disordered" evidence="1">
    <location>
        <begin position="1224"/>
        <end position="2145"/>
    </location>
</feature>
<feature type="compositionally biased region" description="Basic and acidic residues" evidence="1">
    <location>
        <begin position="925"/>
        <end position="938"/>
    </location>
</feature>
<feature type="region of interest" description="Disordered" evidence="1">
    <location>
        <begin position="2366"/>
        <end position="2391"/>
    </location>
</feature>
<feature type="compositionally biased region" description="Basic and acidic residues" evidence="1">
    <location>
        <begin position="814"/>
        <end position="833"/>
    </location>
</feature>
<feature type="compositionally biased region" description="Basic and acidic residues" evidence="1">
    <location>
        <begin position="3512"/>
        <end position="3525"/>
    </location>
</feature>
<feature type="region of interest" description="Disordered" evidence="1">
    <location>
        <begin position="2321"/>
        <end position="2354"/>
    </location>
</feature>
<feature type="compositionally biased region" description="Basic and acidic residues" evidence="1">
    <location>
        <begin position="552"/>
        <end position="561"/>
    </location>
</feature>
<feature type="region of interest" description="Disordered" evidence="1">
    <location>
        <begin position="3243"/>
        <end position="3368"/>
    </location>
</feature>
<feature type="compositionally biased region" description="Basic and acidic residues" evidence="1">
    <location>
        <begin position="584"/>
        <end position="599"/>
    </location>
</feature>
<feature type="compositionally biased region" description="Basic and acidic residues" evidence="1">
    <location>
        <begin position="1051"/>
        <end position="1065"/>
    </location>
</feature>
<feature type="compositionally biased region" description="Basic and acidic residues" evidence="1">
    <location>
        <begin position="324"/>
        <end position="333"/>
    </location>
</feature>
<feature type="compositionally biased region" description="Low complexity" evidence="1">
    <location>
        <begin position="1067"/>
        <end position="1077"/>
    </location>
</feature>